<dbReference type="AlphaFoldDB" id="A0A2D2B1L6"/>
<sequence length="71" mass="8099">MTLRRDENTQVLENENETFLDLVRRLPPDCRRVLNLLLRKVADVEESEGETAALTLIDDVSTIIATPHTTH</sequence>
<protein>
    <recommendedName>
        <fullName evidence="3">Transcriptional regulator</fullName>
    </recommendedName>
</protein>
<organism evidence="1 2">
    <name type="scientific">Caulobacter mirabilis</name>
    <dbReference type="NCBI Taxonomy" id="69666"/>
    <lineage>
        <taxon>Bacteria</taxon>
        <taxon>Pseudomonadati</taxon>
        <taxon>Pseudomonadota</taxon>
        <taxon>Alphaproteobacteria</taxon>
        <taxon>Caulobacterales</taxon>
        <taxon>Caulobacteraceae</taxon>
        <taxon>Caulobacter</taxon>
    </lineage>
</organism>
<proteinExistence type="predicted"/>
<reference evidence="1 2" key="1">
    <citation type="submission" date="2017-10" db="EMBL/GenBank/DDBJ databases">
        <title>Genome sequence of Caulobacter mirabilis FWC38.</title>
        <authorList>
            <person name="Fiebig A."/>
            <person name="Crosson S."/>
        </authorList>
    </citation>
    <scope>NUCLEOTIDE SEQUENCE [LARGE SCALE GENOMIC DNA]</scope>
    <source>
        <strain evidence="1 2">FWC 38</strain>
    </source>
</reference>
<dbReference type="RefSeq" id="WP_099623381.1">
    <property type="nucleotide sequence ID" value="NZ_CP024201.1"/>
</dbReference>
<name>A0A2D2B1L6_9CAUL</name>
<dbReference type="OrthoDB" id="7191258at2"/>
<dbReference type="EMBL" id="CP024201">
    <property type="protein sequence ID" value="ATQ44133.1"/>
    <property type="molecule type" value="Genomic_DNA"/>
</dbReference>
<gene>
    <name evidence="1" type="ORF">CSW64_17935</name>
</gene>
<evidence type="ECO:0008006" key="3">
    <source>
        <dbReference type="Google" id="ProtNLM"/>
    </source>
</evidence>
<evidence type="ECO:0000313" key="1">
    <source>
        <dbReference type="EMBL" id="ATQ44133.1"/>
    </source>
</evidence>
<accession>A0A2D2B1L6</accession>
<dbReference type="Proteomes" id="UP000228945">
    <property type="component" value="Chromosome"/>
</dbReference>
<dbReference type="KEGG" id="cmb:CSW64_17935"/>
<evidence type="ECO:0000313" key="2">
    <source>
        <dbReference type="Proteomes" id="UP000228945"/>
    </source>
</evidence>
<keyword evidence="2" id="KW-1185">Reference proteome</keyword>